<proteinExistence type="predicted"/>
<accession>A0ACB8UK00</accession>
<gene>
    <name evidence="1" type="ORF">BDY19DRAFT_38682</name>
</gene>
<sequence length="373" mass="39661">MLARRYLWSSCLVWLGQVAFVFHFTLAQTIVSRTQVLTRGFAVFDSPAANSEMHAGSSYTLAVDVSSDGKLSQPPSSNIGIDSLNISLVSSQTSINLTVVTSPAFLSQEPGSTVKHFNSPIPKCVPPGNYNLTMYELSHIGTSQYFAITAVPINVQNSEQQGQCTGLNELLDQPQPDYPPPPNPFANPSIFPSTPTATYSGMQTVLSSRLPSYYPMPSVLPTLTYTIGDSGVQWPLTVTVSAMGPIVVVPTGYDASGSITLSDVLTDTSTPTHTITEGDETIIVVVGPTVTPPPVTVVLASVQTLTVTQTEPGVSRIVTKTLTVLSTTTGVMDPPSGVPDPGFLPINAINSGPSNYVPLSWSIFVPIAFYFAW</sequence>
<evidence type="ECO:0000313" key="2">
    <source>
        <dbReference type="Proteomes" id="UP001055072"/>
    </source>
</evidence>
<name>A0ACB8UK00_9APHY</name>
<comment type="caution">
    <text evidence="1">The sequence shown here is derived from an EMBL/GenBank/DDBJ whole genome shotgun (WGS) entry which is preliminary data.</text>
</comment>
<organism evidence="1 2">
    <name type="scientific">Irpex rosettiformis</name>
    <dbReference type="NCBI Taxonomy" id="378272"/>
    <lineage>
        <taxon>Eukaryota</taxon>
        <taxon>Fungi</taxon>
        <taxon>Dikarya</taxon>
        <taxon>Basidiomycota</taxon>
        <taxon>Agaricomycotina</taxon>
        <taxon>Agaricomycetes</taxon>
        <taxon>Polyporales</taxon>
        <taxon>Irpicaceae</taxon>
        <taxon>Irpex</taxon>
    </lineage>
</organism>
<reference evidence="1" key="1">
    <citation type="journal article" date="2021" name="Environ. Microbiol.">
        <title>Gene family expansions and transcriptome signatures uncover fungal adaptations to wood decay.</title>
        <authorList>
            <person name="Hage H."/>
            <person name="Miyauchi S."/>
            <person name="Viragh M."/>
            <person name="Drula E."/>
            <person name="Min B."/>
            <person name="Chaduli D."/>
            <person name="Navarro D."/>
            <person name="Favel A."/>
            <person name="Norest M."/>
            <person name="Lesage-Meessen L."/>
            <person name="Balint B."/>
            <person name="Merenyi Z."/>
            <person name="de Eugenio L."/>
            <person name="Morin E."/>
            <person name="Martinez A.T."/>
            <person name="Baldrian P."/>
            <person name="Stursova M."/>
            <person name="Martinez M.J."/>
            <person name="Novotny C."/>
            <person name="Magnuson J.K."/>
            <person name="Spatafora J.W."/>
            <person name="Maurice S."/>
            <person name="Pangilinan J."/>
            <person name="Andreopoulos W."/>
            <person name="LaButti K."/>
            <person name="Hundley H."/>
            <person name="Na H."/>
            <person name="Kuo A."/>
            <person name="Barry K."/>
            <person name="Lipzen A."/>
            <person name="Henrissat B."/>
            <person name="Riley R."/>
            <person name="Ahrendt S."/>
            <person name="Nagy L.G."/>
            <person name="Grigoriev I.V."/>
            <person name="Martin F."/>
            <person name="Rosso M.N."/>
        </authorList>
    </citation>
    <scope>NUCLEOTIDE SEQUENCE</scope>
    <source>
        <strain evidence="1">CBS 384.51</strain>
    </source>
</reference>
<dbReference type="EMBL" id="MU274900">
    <property type="protein sequence ID" value="KAI0094723.1"/>
    <property type="molecule type" value="Genomic_DNA"/>
</dbReference>
<keyword evidence="2" id="KW-1185">Reference proteome</keyword>
<dbReference type="Proteomes" id="UP001055072">
    <property type="component" value="Unassembled WGS sequence"/>
</dbReference>
<evidence type="ECO:0000313" key="1">
    <source>
        <dbReference type="EMBL" id="KAI0094723.1"/>
    </source>
</evidence>
<protein>
    <submittedName>
        <fullName evidence="1">Uncharacterized protein</fullName>
    </submittedName>
</protein>